<comment type="caution">
    <text evidence="1">The sequence shown here is derived from an EMBL/GenBank/DDBJ whole genome shotgun (WGS) entry which is preliminary data.</text>
</comment>
<accession>A0A1F5P417</accession>
<name>A0A1F5P417_9BACT</name>
<dbReference type="EMBL" id="MFES01000038">
    <property type="protein sequence ID" value="OGE84646.1"/>
    <property type="molecule type" value="Genomic_DNA"/>
</dbReference>
<reference evidence="1 2" key="1">
    <citation type="journal article" date="2016" name="Nat. Commun.">
        <title>Thousands of microbial genomes shed light on interconnected biogeochemical processes in an aquifer system.</title>
        <authorList>
            <person name="Anantharaman K."/>
            <person name="Brown C.T."/>
            <person name="Hug L.A."/>
            <person name="Sharon I."/>
            <person name="Castelle C.J."/>
            <person name="Probst A.J."/>
            <person name="Thomas B.C."/>
            <person name="Singh A."/>
            <person name="Wilkins M.J."/>
            <person name="Karaoz U."/>
            <person name="Brodie E.L."/>
            <person name="Williams K.H."/>
            <person name="Hubbard S.S."/>
            <person name="Banfield J.F."/>
        </authorList>
    </citation>
    <scope>NUCLEOTIDE SEQUENCE [LARGE SCALE GENOMIC DNA]</scope>
</reference>
<organism evidence="1 2">
    <name type="scientific">Candidatus Doudnabacteria bacterium RIFCSPHIGHO2_02_FULL_46_11</name>
    <dbReference type="NCBI Taxonomy" id="1817832"/>
    <lineage>
        <taxon>Bacteria</taxon>
        <taxon>Candidatus Doudnaibacteriota</taxon>
    </lineage>
</organism>
<proteinExistence type="predicted"/>
<sequence length="69" mass="8222">MSIYVPNYVIKYVSKACDDKFFAIGKTFETQAWRNKYTFLNLKPQNRIILILTNRINLITDNSRLYTKL</sequence>
<evidence type="ECO:0000313" key="2">
    <source>
        <dbReference type="Proteomes" id="UP000176786"/>
    </source>
</evidence>
<dbReference type="Proteomes" id="UP000176786">
    <property type="component" value="Unassembled WGS sequence"/>
</dbReference>
<protein>
    <submittedName>
        <fullName evidence="1">Uncharacterized protein</fullName>
    </submittedName>
</protein>
<evidence type="ECO:0000313" key="1">
    <source>
        <dbReference type="EMBL" id="OGE84646.1"/>
    </source>
</evidence>
<gene>
    <name evidence="1" type="ORF">A3J48_03635</name>
</gene>
<dbReference type="AlphaFoldDB" id="A0A1F5P417"/>